<dbReference type="AlphaFoldDB" id="A0ABD3KBB4"/>
<dbReference type="InterPro" id="IPR045262">
    <property type="entry name" value="STP/PLT_plant"/>
</dbReference>
<evidence type="ECO:0000256" key="1">
    <source>
        <dbReference type="ARBA" id="ARBA00010992"/>
    </source>
</evidence>
<keyword evidence="5" id="KW-1185">Reference proteome</keyword>
<evidence type="ECO:0000256" key="3">
    <source>
        <dbReference type="SAM" id="MobiDB-lite"/>
    </source>
</evidence>
<dbReference type="PANTHER" id="PTHR23500:SF567">
    <property type="entry name" value="SUGAR TRANSPORT PROTEIN 12-LIKE"/>
    <property type="match status" value="1"/>
</dbReference>
<dbReference type="Proteomes" id="UP001634007">
    <property type="component" value="Unassembled WGS sequence"/>
</dbReference>
<dbReference type="PANTHER" id="PTHR23500">
    <property type="entry name" value="SOLUTE CARRIER FAMILY 2, FACILITATED GLUCOSE TRANSPORTER"/>
    <property type="match status" value="1"/>
</dbReference>
<keyword evidence="2" id="KW-0813">Transport</keyword>
<evidence type="ECO:0000256" key="2">
    <source>
        <dbReference type="ARBA" id="ARBA00022448"/>
    </source>
</evidence>
<protein>
    <submittedName>
        <fullName evidence="4">Uncharacterized protein</fullName>
    </submittedName>
</protein>
<dbReference type="Gene3D" id="1.20.1250.20">
    <property type="entry name" value="MFS general substrate transporter like domains"/>
    <property type="match status" value="1"/>
</dbReference>
<comment type="caution">
    <text evidence="4">The sequence shown here is derived from an EMBL/GenBank/DDBJ whole genome shotgun (WGS) entry which is preliminary data.</text>
</comment>
<gene>
    <name evidence="4" type="ORF">ACJRO7_024180</name>
</gene>
<dbReference type="EMBL" id="JBJKBG010000006">
    <property type="protein sequence ID" value="KAL3734977.1"/>
    <property type="molecule type" value="Genomic_DNA"/>
</dbReference>
<proteinExistence type="inferred from homology"/>
<evidence type="ECO:0000313" key="4">
    <source>
        <dbReference type="EMBL" id="KAL3734977.1"/>
    </source>
</evidence>
<organism evidence="4 5">
    <name type="scientific">Eucalyptus globulus</name>
    <name type="common">Tasmanian blue gum</name>
    <dbReference type="NCBI Taxonomy" id="34317"/>
    <lineage>
        <taxon>Eukaryota</taxon>
        <taxon>Viridiplantae</taxon>
        <taxon>Streptophyta</taxon>
        <taxon>Embryophyta</taxon>
        <taxon>Tracheophyta</taxon>
        <taxon>Spermatophyta</taxon>
        <taxon>Magnoliopsida</taxon>
        <taxon>eudicotyledons</taxon>
        <taxon>Gunneridae</taxon>
        <taxon>Pentapetalae</taxon>
        <taxon>rosids</taxon>
        <taxon>malvids</taxon>
        <taxon>Myrtales</taxon>
        <taxon>Myrtaceae</taxon>
        <taxon>Myrtoideae</taxon>
        <taxon>Eucalypteae</taxon>
        <taxon>Eucalyptus</taxon>
    </lineage>
</organism>
<feature type="region of interest" description="Disordered" evidence="3">
    <location>
        <begin position="32"/>
        <end position="57"/>
    </location>
</feature>
<sequence>MLHRIWGVSDCEVEAEFNDIMEVSEASKTVKDPWSNLSKEEVPATPDHVGAHSNIPAPYRDQRGHVCEPVLFITIGFGNDASLMSAVIPSGVNVAATFISVYGTDKWGHRHLFF</sequence>
<name>A0ABD3KBB4_EUCGL</name>
<dbReference type="InterPro" id="IPR036259">
    <property type="entry name" value="MFS_trans_sf"/>
</dbReference>
<evidence type="ECO:0000313" key="5">
    <source>
        <dbReference type="Proteomes" id="UP001634007"/>
    </source>
</evidence>
<comment type="similarity">
    <text evidence="1">Belongs to the major facilitator superfamily. Sugar transporter (TC 2.A.1.1) family.</text>
</comment>
<reference evidence="4 5" key="1">
    <citation type="submission" date="2024-11" db="EMBL/GenBank/DDBJ databases">
        <title>Chromosome-level genome assembly of Eucalyptus globulus Labill. provides insights into its genome evolution.</title>
        <authorList>
            <person name="Li X."/>
        </authorList>
    </citation>
    <scope>NUCLEOTIDE SEQUENCE [LARGE SCALE GENOMIC DNA]</scope>
    <source>
        <strain evidence="4">CL2024</strain>
        <tissue evidence="4">Fresh tender leaves</tissue>
    </source>
</reference>
<accession>A0ABD3KBB4</accession>